<name>A0ACB8BQB7_9AGAM</name>
<proteinExistence type="predicted"/>
<keyword evidence="2" id="KW-1185">Reference proteome</keyword>
<evidence type="ECO:0000313" key="1">
    <source>
        <dbReference type="EMBL" id="KAH7927335.1"/>
    </source>
</evidence>
<organism evidence="1 2">
    <name type="scientific">Leucogyrophana mollusca</name>
    <dbReference type="NCBI Taxonomy" id="85980"/>
    <lineage>
        <taxon>Eukaryota</taxon>
        <taxon>Fungi</taxon>
        <taxon>Dikarya</taxon>
        <taxon>Basidiomycota</taxon>
        <taxon>Agaricomycotina</taxon>
        <taxon>Agaricomycetes</taxon>
        <taxon>Agaricomycetidae</taxon>
        <taxon>Boletales</taxon>
        <taxon>Boletales incertae sedis</taxon>
        <taxon>Leucogyrophana</taxon>
    </lineage>
</organism>
<evidence type="ECO:0000313" key="2">
    <source>
        <dbReference type="Proteomes" id="UP000790709"/>
    </source>
</evidence>
<comment type="caution">
    <text evidence="1">The sequence shown here is derived from an EMBL/GenBank/DDBJ whole genome shotgun (WGS) entry which is preliminary data.</text>
</comment>
<sequence length="327" mass="35941">MWDSPTDEAVRQHTLTQVWIYFRTSARRDGPWVRLTIAAVWIIQALQIAISSHMASISLPTYNSDVQVAAEISVEWAIYVGTTSITAFLVHVLFIRRLHLLGKYLLVRWNTAPLIALITLAAQVLALFSMVQILRLNQADPGELVLIMGRTIPVWLGMVVLGDILIATSLCALLYRSRTGSPRADRLLKRLIVFCVQTGLITSLVALATIGIWIAAGFDTRHLFISFPMGGLYAICLNANYLARSSYLNDTAPIPVEDIEVGDITARTDKEALGAIEFAPSPFCAAHMSSSDVDCMAPRETTRACQSLDPAPNLSQDPREHNPAGAR</sequence>
<dbReference type="Proteomes" id="UP000790709">
    <property type="component" value="Unassembled WGS sequence"/>
</dbReference>
<protein>
    <submittedName>
        <fullName evidence="1">Uncharacterized protein</fullName>
    </submittedName>
</protein>
<gene>
    <name evidence="1" type="ORF">BV22DRAFT_288894</name>
</gene>
<accession>A0ACB8BQB7</accession>
<reference evidence="1" key="1">
    <citation type="journal article" date="2021" name="New Phytol.">
        <title>Evolutionary innovations through gain and loss of genes in the ectomycorrhizal Boletales.</title>
        <authorList>
            <person name="Wu G."/>
            <person name="Miyauchi S."/>
            <person name="Morin E."/>
            <person name="Kuo A."/>
            <person name="Drula E."/>
            <person name="Varga T."/>
            <person name="Kohler A."/>
            <person name="Feng B."/>
            <person name="Cao Y."/>
            <person name="Lipzen A."/>
            <person name="Daum C."/>
            <person name="Hundley H."/>
            <person name="Pangilinan J."/>
            <person name="Johnson J."/>
            <person name="Barry K."/>
            <person name="LaButti K."/>
            <person name="Ng V."/>
            <person name="Ahrendt S."/>
            <person name="Min B."/>
            <person name="Choi I.G."/>
            <person name="Park H."/>
            <person name="Plett J.M."/>
            <person name="Magnuson J."/>
            <person name="Spatafora J.W."/>
            <person name="Nagy L.G."/>
            <person name="Henrissat B."/>
            <person name="Grigoriev I.V."/>
            <person name="Yang Z.L."/>
            <person name="Xu J."/>
            <person name="Martin F.M."/>
        </authorList>
    </citation>
    <scope>NUCLEOTIDE SEQUENCE</scope>
    <source>
        <strain evidence="1">KUC20120723A-06</strain>
    </source>
</reference>
<dbReference type="EMBL" id="MU266368">
    <property type="protein sequence ID" value="KAH7927335.1"/>
    <property type="molecule type" value="Genomic_DNA"/>
</dbReference>